<dbReference type="InterPro" id="IPR010998">
    <property type="entry name" value="Integrase_recombinase_N"/>
</dbReference>
<dbReference type="GeneID" id="301191774"/>
<keyword evidence="9 10" id="KW-0131">Cell cycle</keyword>
<evidence type="ECO:0000256" key="11">
    <source>
        <dbReference type="NCBIfam" id="TIGR02224"/>
    </source>
</evidence>
<dbReference type="InterPro" id="IPR023009">
    <property type="entry name" value="Tyrosine_recombinase_XerC/XerD"/>
</dbReference>
<feature type="domain" description="Core-binding (CB)" evidence="13">
    <location>
        <begin position="2"/>
        <end position="88"/>
    </location>
</feature>
<evidence type="ECO:0000259" key="12">
    <source>
        <dbReference type="PROSITE" id="PS51898"/>
    </source>
</evidence>
<dbReference type="GO" id="GO:0007059">
    <property type="term" value="P:chromosome segregation"/>
    <property type="evidence" value="ECO:0007669"/>
    <property type="project" value="UniProtKB-UniRule"/>
</dbReference>
<dbReference type="RefSeq" id="WP_017437096.1">
    <property type="nucleotide sequence ID" value="NZ_BAWO01000005.1"/>
</dbReference>
<dbReference type="PROSITE" id="PS51900">
    <property type="entry name" value="CB"/>
    <property type="match status" value="1"/>
</dbReference>
<evidence type="ECO:0000256" key="2">
    <source>
        <dbReference type="ARBA" id="ARBA00006657"/>
    </source>
</evidence>
<dbReference type="GO" id="GO:0006313">
    <property type="term" value="P:DNA transposition"/>
    <property type="evidence" value="ECO:0007669"/>
    <property type="project" value="UniProtKB-UniRule"/>
</dbReference>
<evidence type="ECO:0000256" key="6">
    <source>
        <dbReference type="ARBA" id="ARBA00022908"/>
    </source>
</evidence>
<dbReference type="GO" id="GO:0051301">
    <property type="term" value="P:cell division"/>
    <property type="evidence" value="ECO:0007669"/>
    <property type="project" value="UniProtKB-UniRule"/>
</dbReference>
<comment type="similarity">
    <text evidence="2 10">Belongs to the 'phage' integrase family. XerC subfamily.</text>
</comment>
<dbReference type="OrthoDB" id="9801717at2"/>
<evidence type="ECO:0000256" key="9">
    <source>
        <dbReference type="ARBA" id="ARBA00023306"/>
    </source>
</evidence>
<keyword evidence="3 10" id="KW-0963">Cytoplasm</keyword>
<dbReference type="Gene3D" id="1.10.443.10">
    <property type="entry name" value="Intergrase catalytic core"/>
    <property type="match status" value="1"/>
</dbReference>
<dbReference type="Proteomes" id="UP000023561">
    <property type="component" value="Unassembled WGS sequence"/>
</dbReference>
<dbReference type="EMBL" id="BAWO01000005">
    <property type="protein sequence ID" value="GAJ38655.1"/>
    <property type="molecule type" value="Genomic_DNA"/>
</dbReference>
<dbReference type="Gene3D" id="1.10.150.130">
    <property type="match status" value="1"/>
</dbReference>
<feature type="domain" description="Tyr recombinase" evidence="12">
    <location>
        <begin position="109"/>
        <end position="294"/>
    </location>
</feature>
<dbReference type="Pfam" id="PF02899">
    <property type="entry name" value="Phage_int_SAM_1"/>
    <property type="match status" value="1"/>
</dbReference>
<sequence length="300" mass="35090">MENSKIALQLFIEYLQIEKNYSQYTIVCYRQDIEQFFEFMNEQGIQHLHEVTYSDVRLYLTKLYGQKQSSRSISRKMSSLRSFYKFLLRERKVKENPFALAALPKKEQKIPNFLYPQELECLFHVNDVNTAIGQRNQALLELLYATGVRISECCHIQLSDIDFSVSTILIHGKGSKQRYVPFGRFAKEALERYIRQGRRELLENAKTEHAYLFVNARGNPLTPRGARYILDEIVKKAALTQHISPHVLRHTFATHLLNEGADMRTVQELLGHAHLSSTQVYTHVTKDRLRHIYLHTHPRA</sequence>
<dbReference type="InterPro" id="IPR004107">
    <property type="entry name" value="Integrase_SAM-like_N"/>
</dbReference>
<evidence type="ECO:0000256" key="5">
    <source>
        <dbReference type="ARBA" id="ARBA00022829"/>
    </source>
</evidence>
<keyword evidence="6 10" id="KW-0229">DNA integration</keyword>
<evidence type="ECO:0000313" key="15">
    <source>
        <dbReference type="Proteomes" id="UP000023561"/>
    </source>
</evidence>
<dbReference type="InterPro" id="IPR044068">
    <property type="entry name" value="CB"/>
</dbReference>
<keyword evidence="8 10" id="KW-0233">DNA recombination</keyword>
<evidence type="ECO:0000256" key="4">
    <source>
        <dbReference type="ARBA" id="ARBA00022618"/>
    </source>
</evidence>
<accession>A0A023DBB6</accession>
<dbReference type="InterPro" id="IPR011010">
    <property type="entry name" value="DNA_brk_join_enz"/>
</dbReference>
<proteinExistence type="inferred from homology"/>
<dbReference type="GO" id="GO:0005737">
    <property type="term" value="C:cytoplasm"/>
    <property type="evidence" value="ECO:0007669"/>
    <property type="project" value="UniProtKB-SubCell"/>
</dbReference>
<comment type="subunit">
    <text evidence="10">Forms a cyclic heterotetrameric complex composed of two molecules of XerC and two molecules of XerD.</text>
</comment>
<feature type="active site" evidence="10">
    <location>
        <position position="246"/>
    </location>
</feature>
<dbReference type="Pfam" id="PF00589">
    <property type="entry name" value="Phage_integrase"/>
    <property type="match status" value="1"/>
</dbReference>
<organism evidence="14 15">
    <name type="scientific">Parageobacillus caldoxylosilyticus NBRC 107762</name>
    <dbReference type="NCBI Taxonomy" id="1220594"/>
    <lineage>
        <taxon>Bacteria</taxon>
        <taxon>Bacillati</taxon>
        <taxon>Bacillota</taxon>
        <taxon>Bacilli</taxon>
        <taxon>Bacillales</taxon>
        <taxon>Anoxybacillaceae</taxon>
        <taxon>Saccharococcus</taxon>
    </lineage>
</organism>
<keyword evidence="7 10" id="KW-0238">DNA-binding</keyword>
<feature type="active site" description="O-(3'-phospho-DNA)-tyrosine intermediate" evidence="10">
    <location>
        <position position="281"/>
    </location>
</feature>
<name>A0A023DBB6_9BACL</name>
<dbReference type="NCBIfam" id="NF001399">
    <property type="entry name" value="PRK00283.1"/>
    <property type="match status" value="1"/>
</dbReference>
<evidence type="ECO:0000256" key="7">
    <source>
        <dbReference type="ARBA" id="ARBA00023125"/>
    </source>
</evidence>
<evidence type="ECO:0000256" key="1">
    <source>
        <dbReference type="ARBA" id="ARBA00004496"/>
    </source>
</evidence>
<dbReference type="InterPro" id="IPR013762">
    <property type="entry name" value="Integrase-like_cat_sf"/>
</dbReference>
<keyword evidence="5 10" id="KW-0159">Chromosome partition</keyword>
<dbReference type="GO" id="GO:0003677">
    <property type="term" value="F:DNA binding"/>
    <property type="evidence" value="ECO:0007669"/>
    <property type="project" value="UniProtKB-UniRule"/>
</dbReference>
<keyword evidence="15" id="KW-1185">Reference proteome</keyword>
<reference evidence="14 15" key="1">
    <citation type="submission" date="2014-04" db="EMBL/GenBank/DDBJ databases">
        <title>Whole genome shotgun sequence of Geobacillus caldoxylosilyticus NBRC 107762.</title>
        <authorList>
            <person name="Hosoyama A."/>
            <person name="Hosoyama Y."/>
            <person name="Katano-Makiyama Y."/>
            <person name="Tsuchikane K."/>
            <person name="Ohji S."/>
            <person name="Ichikawa N."/>
            <person name="Yamazoe A."/>
            <person name="Fujita N."/>
        </authorList>
    </citation>
    <scope>NUCLEOTIDE SEQUENCE [LARGE SCALE GENOMIC DNA]</scope>
    <source>
        <strain evidence="14 15">NBRC 107762</strain>
    </source>
</reference>
<dbReference type="PANTHER" id="PTHR30349:SF77">
    <property type="entry name" value="TYROSINE RECOMBINASE XERC"/>
    <property type="match status" value="1"/>
</dbReference>
<dbReference type="PROSITE" id="PS51898">
    <property type="entry name" value="TYR_RECOMBINASE"/>
    <property type="match status" value="1"/>
</dbReference>
<protein>
    <recommendedName>
        <fullName evidence="10 11">Tyrosine recombinase XerC</fullName>
    </recommendedName>
</protein>
<evidence type="ECO:0000256" key="3">
    <source>
        <dbReference type="ARBA" id="ARBA00022490"/>
    </source>
</evidence>
<dbReference type="PANTHER" id="PTHR30349">
    <property type="entry name" value="PHAGE INTEGRASE-RELATED"/>
    <property type="match status" value="1"/>
</dbReference>
<dbReference type="CDD" id="cd00798">
    <property type="entry name" value="INT_XerDC_C"/>
    <property type="match status" value="1"/>
</dbReference>
<dbReference type="InterPro" id="IPR050090">
    <property type="entry name" value="Tyrosine_recombinase_XerCD"/>
</dbReference>
<feature type="active site" evidence="10">
    <location>
        <position position="272"/>
    </location>
</feature>
<dbReference type="InterPro" id="IPR011931">
    <property type="entry name" value="Recomb_XerC"/>
</dbReference>
<dbReference type="InterPro" id="IPR002104">
    <property type="entry name" value="Integrase_catalytic"/>
</dbReference>
<dbReference type="NCBIfam" id="NF040815">
    <property type="entry name" value="recomb_XerA_Arch"/>
    <property type="match status" value="1"/>
</dbReference>
<feature type="active site" evidence="10">
    <location>
        <position position="249"/>
    </location>
</feature>
<dbReference type="SUPFAM" id="SSF56349">
    <property type="entry name" value="DNA breaking-rejoining enzymes"/>
    <property type="match status" value="1"/>
</dbReference>
<dbReference type="HAMAP" id="MF_01808">
    <property type="entry name" value="Recomb_XerC_XerD"/>
    <property type="match status" value="1"/>
</dbReference>
<comment type="function">
    <text evidence="10">Site-specific tyrosine recombinase, which acts by catalyzing the cutting and rejoining of the recombining DNA molecules. The XerC-XerD complex is essential to convert dimers of the bacterial chromosome into monomers to permit their segregation at cell division. It also contributes to the segregational stability of plasmids.</text>
</comment>
<dbReference type="GO" id="GO:0009037">
    <property type="term" value="F:tyrosine-based site-specific recombinase activity"/>
    <property type="evidence" value="ECO:0007669"/>
    <property type="project" value="UniProtKB-UniRule"/>
</dbReference>
<evidence type="ECO:0000256" key="8">
    <source>
        <dbReference type="ARBA" id="ARBA00023172"/>
    </source>
</evidence>
<dbReference type="NCBIfam" id="TIGR02224">
    <property type="entry name" value="recomb_XerC"/>
    <property type="match status" value="1"/>
</dbReference>
<feature type="active site" evidence="10">
    <location>
        <position position="149"/>
    </location>
</feature>
<evidence type="ECO:0000256" key="10">
    <source>
        <dbReference type="HAMAP-Rule" id="MF_01808"/>
    </source>
</evidence>
<comment type="caution">
    <text evidence="14">The sequence shown here is derived from an EMBL/GenBank/DDBJ whole genome shotgun (WGS) entry which is preliminary data.</text>
</comment>
<feature type="active site" evidence="10">
    <location>
        <position position="173"/>
    </location>
</feature>
<keyword evidence="4 10" id="KW-0132">Cell division</keyword>
<dbReference type="AlphaFoldDB" id="A0A023DBB6"/>
<evidence type="ECO:0000313" key="14">
    <source>
        <dbReference type="EMBL" id="GAJ38655.1"/>
    </source>
</evidence>
<comment type="subcellular location">
    <subcellularLocation>
        <location evidence="1 10">Cytoplasm</location>
    </subcellularLocation>
</comment>
<evidence type="ECO:0000259" key="13">
    <source>
        <dbReference type="PROSITE" id="PS51900"/>
    </source>
</evidence>
<gene>
    <name evidence="10 14" type="primary">xerC</name>
    <name evidence="14" type="ORF">GCA01S_005_00870</name>
</gene>